<dbReference type="EMBL" id="JAJSOW010000107">
    <property type="protein sequence ID" value="KAI9156283.1"/>
    <property type="molecule type" value="Genomic_DNA"/>
</dbReference>
<comment type="caution">
    <text evidence="2">The sequence shown here is derived from an EMBL/GenBank/DDBJ whole genome shotgun (WGS) entry which is preliminary data.</text>
</comment>
<reference evidence="2" key="1">
    <citation type="journal article" date="2022" name="Plant J.">
        <title>Strategies of tolerance reflected in two North American maple genomes.</title>
        <authorList>
            <person name="McEvoy S.L."/>
            <person name="Sezen U.U."/>
            <person name="Trouern-Trend A."/>
            <person name="McMahon S.M."/>
            <person name="Schaberg P.G."/>
            <person name="Yang J."/>
            <person name="Wegrzyn J.L."/>
            <person name="Swenson N.G."/>
        </authorList>
    </citation>
    <scope>NUCLEOTIDE SEQUENCE</scope>
    <source>
        <strain evidence="2">91603</strain>
    </source>
</reference>
<evidence type="ECO:0000313" key="2">
    <source>
        <dbReference type="EMBL" id="KAI9156283.1"/>
    </source>
</evidence>
<keyword evidence="3" id="KW-1185">Reference proteome</keyword>
<protein>
    <submittedName>
        <fullName evidence="2">Uncharacterized protein</fullName>
    </submittedName>
</protein>
<proteinExistence type="predicted"/>
<dbReference type="PANTHER" id="PTHR34222:SF99">
    <property type="entry name" value="PROTEIN, PUTATIVE-RELATED"/>
    <property type="match status" value="1"/>
</dbReference>
<gene>
    <name evidence="2" type="ORF">LWI28_003744</name>
</gene>
<reference evidence="2" key="2">
    <citation type="submission" date="2023-02" db="EMBL/GenBank/DDBJ databases">
        <authorList>
            <person name="Swenson N.G."/>
            <person name="Wegrzyn J.L."/>
            <person name="Mcevoy S.L."/>
        </authorList>
    </citation>
    <scope>NUCLEOTIDE SEQUENCE</scope>
    <source>
        <strain evidence="2">91603</strain>
        <tissue evidence="2">Leaf</tissue>
    </source>
</reference>
<dbReference type="AlphaFoldDB" id="A0AAD5I8E2"/>
<name>A0AAD5I8E2_ACENE</name>
<dbReference type="Proteomes" id="UP001064489">
    <property type="component" value="Chromosome 12"/>
</dbReference>
<feature type="region of interest" description="Disordered" evidence="1">
    <location>
        <begin position="38"/>
        <end position="57"/>
    </location>
</feature>
<accession>A0AAD5I8E2</accession>
<evidence type="ECO:0000256" key="1">
    <source>
        <dbReference type="SAM" id="MobiDB-lite"/>
    </source>
</evidence>
<sequence length="159" mass="18230">MSPLPNTCRVHALMLQQERQTDVVAHRESMGYVTMQTFRNSQESGQSQENDRSTTTGKVKKTCSHYCRDYHTTDRCYFLHGFPPGHKLYGKDIKPRGKRPNANNSTAKENFKVQSFTNTTFILEEYNQHKALLWKNNGNVLPFVNTTGHGYKEDDGLGK</sequence>
<dbReference type="PANTHER" id="PTHR34222">
    <property type="entry name" value="GAG_PRE-INTEGRS DOMAIN-CONTAINING PROTEIN"/>
    <property type="match status" value="1"/>
</dbReference>
<evidence type="ECO:0000313" key="3">
    <source>
        <dbReference type="Proteomes" id="UP001064489"/>
    </source>
</evidence>
<organism evidence="2 3">
    <name type="scientific">Acer negundo</name>
    <name type="common">Box elder</name>
    <dbReference type="NCBI Taxonomy" id="4023"/>
    <lineage>
        <taxon>Eukaryota</taxon>
        <taxon>Viridiplantae</taxon>
        <taxon>Streptophyta</taxon>
        <taxon>Embryophyta</taxon>
        <taxon>Tracheophyta</taxon>
        <taxon>Spermatophyta</taxon>
        <taxon>Magnoliopsida</taxon>
        <taxon>eudicotyledons</taxon>
        <taxon>Gunneridae</taxon>
        <taxon>Pentapetalae</taxon>
        <taxon>rosids</taxon>
        <taxon>malvids</taxon>
        <taxon>Sapindales</taxon>
        <taxon>Sapindaceae</taxon>
        <taxon>Hippocastanoideae</taxon>
        <taxon>Acereae</taxon>
        <taxon>Acer</taxon>
    </lineage>
</organism>